<dbReference type="InterPro" id="IPR043144">
    <property type="entry name" value="Mal/L-sulf/L-lact_DH-like_ah"/>
</dbReference>
<dbReference type="InterPro" id="IPR043143">
    <property type="entry name" value="Mal/L-sulf/L-lact_DH-like_NADP"/>
</dbReference>
<proteinExistence type="inferred from homology"/>
<accession>A0A1I3ZDA4</accession>
<dbReference type="STRING" id="1123062.SAMN02745775_102417"/>
<dbReference type="InterPro" id="IPR036111">
    <property type="entry name" value="Mal/L-sulfo/L-lacto_DH-like_sf"/>
</dbReference>
<dbReference type="OrthoDB" id="9811519at2"/>
<evidence type="ECO:0000313" key="3">
    <source>
        <dbReference type="EMBL" id="SFK42104.1"/>
    </source>
</evidence>
<dbReference type="Gene3D" id="3.30.1370.60">
    <property type="entry name" value="Hypothetical oxidoreductase yiak, domain 2"/>
    <property type="match status" value="1"/>
</dbReference>
<dbReference type="InterPro" id="IPR003767">
    <property type="entry name" value="Malate/L-lactate_DH-like"/>
</dbReference>
<dbReference type="Gene3D" id="1.10.1530.10">
    <property type="match status" value="1"/>
</dbReference>
<dbReference type="RefSeq" id="WP_092958481.1">
    <property type="nucleotide sequence ID" value="NZ_FOSQ01000002.1"/>
</dbReference>
<sequence length="346" mass="35701">MTDATIAEDALLSLATRALVAGGMREYEAALAARVLVLADLFGLSTHGISRVPQYLGRVKVGGIDAAADVQVARVMPALAMVDGRNGIGPLVGMKALEAALEGARACGIGAAFARGSNHFGPIAPYAMIAAEQGFATLIASNATTTIAPWGGKDTRIGNNPIGIGVPNPGGDPVLLDMALSVAARAKIRSLAASGQPMPEGWATDAEGRPTTDPKAALAGFLLPVGGHKGYGLAVMVDLLAGLLSGASYLTRVSAWDKAPEVAQDLGHVFIAIDATKLAPVEVLRARMADFIDIIHTTPHSDPARPVLLPGEREMQLLHRQRATGVRVAGADLVKLRELAGDAERG</sequence>
<reference evidence="3 4" key="1">
    <citation type="submission" date="2016-10" db="EMBL/GenBank/DDBJ databases">
        <authorList>
            <person name="de Groot N.N."/>
        </authorList>
    </citation>
    <scope>NUCLEOTIDE SEQUENCE [LARGE SCALE GENOMIC DNA]</scope>
    <source>
        <strain evidence="3 4">DSM 19981</strain>
    </source>
</reference>
<organism evidence="3 4">
    <name type="scientific">Falsiroseomonas stagni DSM 19981</name>
    <dbReference type="NCBI Taxonomy" id="1123062"/>
    <lineage>
        <taxon>Bacteria</taxon>
        <taxon>Pseudomonadati</taxon>
        <taxon>Pseudomonadota</taxon>
        <taxon>Alphaproteobacteria</taxon>
        <taxon>Acetobacterales</taxon>
        <taxon>Roseomonadaceae</taxon>
        <taxon>Falsiroseomonas</taxon>
    </lineage>
</organism>
<protein>
    <submittedName>
        <fullName evidence="3">Malate/lactate/ureidoglycolate dehydrogenase, LDH2 family</fullName>
    </submittedName>
</protein>
<evidence type="ECO:0000313" key="4">
    <source>
        <dbReference type="Proteomes" id="UP000199473"/>
    </source>
</evidence>
<dbReference type="SUPFAM" id="SSF89733">
    <property type="entry name" value="L-sulfolactate dehydrogenase-like"/>
    <property type="match status" value="1"/>
</dbReference>
<gene>
    <name evidence="3" type="ORF">SAMN02745775_102417</name>
</gene>
<evidence type="ECO:0000256" key="2">
    <source>
        <dbReference type="ARBA" id="ARBA00023002"/>
    </source>
</evidence>
<keyword evidence="2" id="KW-0560">Oxidoreductase</keyword>
<evidence type="ECO:0000256" key="1">
    <source>
        <dbReference type="ARBA" id="ARBA00006056"/>
    </source>
</evidence>
<dbReference type="EMBL" id="FOSQ01000002">
    <property type="protein sequence ID" value="SFK42104.1"/>
    <property type="molecule type" value="Genomic_DNA"/>
</dbReference>
<comment type="similarity">
    <text evidence="1">Belongs to the LDH2/MDH2 oxidoreductase family.</text>
</comment>
<name>A0A1I3ZDA4_9PROT</name>
<dbReference type="PANTHER" id="PTHR11091">
    <property type="entry name" value="OXIDOREDUCTASE-RELATED"/>
    <property type="match status" value="1"/>
</dbReference>
<dbReference type="Pfam" id="PF02615">
    <property type="entry name" value="Ldh_2"/>
    <property type="match status" value="1"/>
</dbReference>
<keyword evidence="4" id="KW-1185">Reference proteome</keyword>
<dbReference type="AlphaFoldDB" id="A0A1I3ZDA4"/>
<dbReference type="GO" id="GO:0016491">
    <property type="term" value="F:oxidoreductase activity"/>
    <property type="evidence" value="ECO:0007669"/>
    <property type="project" value="UniProtKB-KW"/>
</dbReference>
<dbReference type="Proteomes" id="UP000199473">
    <property type="component" value="Unassembled WGS sequence"/>
</dbReference>
<dbReference type="PANTHER" id="PTHR11091:SF0">
    <property type="entry name" value="MALATE DEHYDROGENASE"/>
    <property type="match status" value="1"/>
</dbReference>